<sequence>MEEIINILKEKGFDLIYLDNRYKNFTDDSTAFMIWMKNNKYFIFECSNNGINELISSGVEINVNHWLKDLTYDDLQRLIDLGLPNIKETIREIRLKKLLGD</sequence>
<dbReference type="EMBL" id="OU342829">
    <property type="protein sequence ID" value="CAG7580988.1"/>
    <property type="molecule type" value="Genomic_DNA"/>
</dbReference>
<reference evidence="1" key="1">
    <citation type="submission" date="2021-06" db="EMBL/GenBank/DDBJ databases">
        <authorList>
            <person name="Gannon L."/>
            <person name="Redgwell R T."/>
            <person name="Michniewski S."/>
            <person name="Harrison D C."/>
            <person name="Millard A."/>
        </authorList>
    </citation>
    <scope>NUCLEOTIDE SEQUENCE</scope>
</reference>
<gene>
    <name evidence="1" type="ORF">SLAVMIC_00624</name>
</gene>
<protein>
    <submittedName>
        <fullName evidence="1">Uncharacterized protein</fullName>
    </submittedName>
</protein>
<organism evidence="1">
    <name type="scientific">uncultured marine phage</name>
    <dbReference type="NCBI Taxonomy" id="707152"/>
    <lineage>
        <taxon>Viruses</taxon>
        <taxon>environmental samples</taxon>
    </lineage>
</organism>
<name>A0A8D9C990_9VIRU</name>
<accession>A0A8D9C990</accession>
<proteinExistence type="predicted"/>
<evidence type="ECO:0000313" key="1">
    <source>
        <dbReference type="EMBL" id="CAG7580988.1"/>
    </source>
</evidence>